<gene>
    <name evidence="2" type="ORF">LKD45_16180</name>
</gene>
<proteinExistence type="predicted"/>
<dbReference type="PANTHER" id="PTHR46211">
    <property type="entry name" value="GLYCEROPHOSPHORYL DIESTER PHOSPHODIESTERASE"/>
    <property type="match status" value="1"/>
</dbReference>
<reference evidence="2 3" key="1">
    <citation type="submission" date="2021-10" db="EMBL/GenBank/DDBJ databases">
        <title>Anaerobic single-cell dispensing facilitates the cultivation of human gut bacteria.</title>
        <authorList>
            <person name="Afrizal A."/>
        </authorList>
    </citation>
    <scope>NUCLEOTIDE SEQUENCE [LARGE SCALE GENOMIC DNA]</scope>
    <source>
        <strain evidence="2 3">CLA-AA-H244</strain>
    </source>
</reference>
<dbReference type="InterPro" id="IPR017946">
    <property type="entry name" value="PLC-like_Pdiesterase_TIM-brl"/>
</dbReference>
<dbReference type="GO" id="GO:0006629">
    <property type="term" value="P:lipid metabolic process"/>
    <property type="evidence" value="ECO:0007669"/>
    <property type="project" value="InterPro"/>
</dbReference>
<dbReference type="EMBL" id="JAJEQF010000069">
    <property type="protein sequence ID" value="MCC2169197.1"/>
    <property type="molecule type" value="Genomic_DNA"/>
</dbReference>
<dbReference type="Pfam" id="PF03009">
    <property type="entry name" value="GDPD"/>
    <property type="match status" value="1"/>
</dbReference>
<dbReference type="InterPro" id="IPR030395">
    <property type="entry name" value="GP_PDE_dom"/>
</dbReference>
<evidence type="ECO:0000313" key="3">
    <source>
        <dbReference type="Proteomes" id="UP001199355"/>
    </source>
</evidence>
<dbReference type="RefSeq" id="WP_308729177.1">
    <property type="nucleotide sequence ID" value="NZ_JAJEQF010000069.1"/>
</dbReference>
<evidence type="ECO:0000313" key="2">
    <source>
        <dbReference type="EMBL" id="MCC2169197.1"/>
    </source>
</evidence>
<dbReference type="PANTHER" id="PTHR46211:SF1">
    <property type="entry name" value="GLYCEROPHOSPHODIESTER PHOSPHODIESTERASE, CYTOPLASMIC"/>
    <property type="match status" value="1"/>
</dbReference>
<evidence type="ECO:0000259" key="1">
    <source>
        <dbReference type="PROSITE" id="PS51704"/>
    </source>
</evidence>
<dbReference type="Proteomes" id="UP001199355">
    <property type="component" value="Unassembled WGS sequence"/>
</dbReference>
<organism evidence="2 3">
    <name type="scientific">Gallintestinimicrobium propionicum</name>
    <dbReference type="NCBI Taxonomy" id="2981770"/>
    <lineage>
        <taxon>Bacteria</taxon>
        <taxon>Bacillati</taxon>
        <taxon>Bacillota</taxon>
        <taxon>Clostridia</taxon>
        <taxon>Lachnospirales</taxon>
        <taxon>Lachnospiraceae</taxon>
        <taxon>Gallintestinimicrobium</taxon>
    </lineage>
</organism>
<dbReference type="SUPFAM" id="SSF51695">
    <property type="entry name" value="PLC-like phosphodiesterases"/>
    <property type="match status" value="1"/>
</dbReference>
<dbReference type="AlphaFoldDB" id="A0AAE3B0I9"/>
<protein>
    <submittedName>
        <fullName evidence="2">Glycerophosphodiester phosphodiesterase</fullName>
    </submittedName>
</protein>
<comment type="caution">
    <text evidence="2">The sequence shown here is derived from an EMBL/GenBank/DDBJ whole genome shotgun (WGS) entry which is preliminary data.</text>
</comment>
<dbReference type="GO" id="GO:0008081">
    <property type="term" value="F:phosphoric diester hydrolase activity"/>
    <property type="evidence" value="ECO:0007669"/>
    <property type="project" value="InterPro"/>
</dbReference>
<feature type="domain" description="GP-PDE" evidence="1">
    <location>
        <begin position="32"/>
        <end position="270"/>
    </location>
</feature>
<name>A0AAE3B0I9_9FIRM</name>
<dbReference type="PROSITE" id="PS51704">
    <property type="entry name" value="GP_PDE"/>
    <property type="match status" value="1"/>
</dbReference>
<accession>A0AAE3B0I9</accession>
<keyword evidence="3" id="KW-1185">Reference proteome</keyword>
<sequence>MIFLQILICLAALYVFLMHPRIRRADSSPFLGTFFAHRGLHDNNHQIPENSLAAFQRAVDAGYGIELDVQLSADRIPVVFHDATLGRMCGIDRRVNELTFAELRQLSLVNTKEQIPSFQEALALVNGRVPLLVELKMEHLDFDIPRKADALLSEYSGDYCIESFHPAALYWYRKNRPQIFRGQLSTNFNIENHSLSPFQYLFGKMILNFISRPDFISYNLLFQRDISLKLAHGLFHAPCAAWVLRSEKELEQCQKQFCMYIFENFLPGQK</sequence>
<dbReference type="Gene3D" id="3.20.20.190">
    <property type="entry name" value="Phosphatidylinositol (PI) phosphodiesterase"/>
    <property type="match status" value="1"/>
</dbReference>